<gene>
    <name evidence="3" type="ORF">Q767_12695</name>
</gene>
<keyword evidence="1" id="KW-0472">Membrane</keyword>
<dbReference type="PATRIC" id="fig|1107311.3.peg.2672"/>
<keyword evidence="4" id="KW-1185">Reference proteome</keyword>
<feature type="transmembrane region" description="Helical" evidence="1">
    <location>
        <begin position="12"/>
        <end position="34"/>
    </location>
</feature>
<dbReference type="STRING" id="1107311.Q767_12695"/>
<dbReference type="PANTHER" id="PTHR30441:SF8">
    <property type="entry name" value="DUF748 DOMAIN-CONTAINING PROTEIN"/>
    <property type="match status" value="1"/>
</dbReference>
<protein>
    <recommendedName>
        <fullName evidence="2">AsmA domain-containing protein</fullName>
    </recommendedName>
</protein>
<keyword evidence="1" id="KW-0812">Transmembrane</keyword>
<evidence type="ECO:0000256" key="1">
    <source>
        <dbReference type="SAM" id="Phobius"/>
    </source>
</evidence>
<accession>V6S3Q6</accession>
<evidence type="ECO:0000313" key="4">
    <source>
        <dbReference type="Proteomes" id="UP000030149"/>
    </source>
</evidence>
<organism evidence="3 4">
    <name type="scientific">Flavobacterium enshiense DK69</name>
    <dbReference type="NCBI Taxonomy" id="1107311"/>
    <lineage>
        <taxon>Bacteria</taxon>
        <taxon>Pseudomonadati</taxon>
        <taxon>Bacteroidota</taxon>
        <taxon>Flavobacteriia</taxon>
        <taxon>Flavobacteriales</taxon>
        <taxon>Flavobacteriaceae</taxon>
        <taxon>Flavobacterium</taxon>
    </lineage>
</organism>
<comment type="caution">
    <text evidence="3">The sequence shown here is derived from an EMBL/GenBank/DDBJ whole genome shotgun (WGS) entry which is preliminary data.</text>
</comment>
<feature type="domain" description="AsmA" evidence="2">
    <location>
        <begin position="11"/>
        <end position="175"/>
    </location>
</feature>
<dbReference type="InterPro" id="IPR052894">
    <property type="entry name" value="AsmA-related"/>
</dbReference>
<reference evidence="3 4" key="2">
    <citation type="journal article" date="2015" name="Stand. Genomic Sci.">
        <title>High quality draft genomic sequence of Flavobacterium enshiense DK69(T) and comparison among Flavobacterium genomes.</title>
        <authorList>
            <person name="Zeng Z."/>
            <person name="Chen C."/>
            <person name="Du H."/>
            <person name="Wang G."/>
            <person name="Li M."/>
        </authorList>
    </citation>
    <scope>NUCLEOTIDE SEQUENCE [LARGE SCALE GENOMIC DNA]</scope>
    <source>
        <strain evidence="3 4">DK69</strain>
    </source>
</reference>
<dbReference type="GO" id="GO:0090313">
    <property type="term" value="P:regulation of protein targeting to membrane"/>
    <property type="evidence" value="ECO:0007669"/>
    <property type="project" value="TreeGrafter"/>
</dbReference>
<keyword evidence="1" id="KW-1133">Transmembrane helix</keyword>
<dbReference type="Proteomes" id="UP000030149">
    <property type="component" value="Unassembled WGS sequence"/>
</dbReference>
<sequence length="934" mass="104697">MESNRKGLLVKFLKISFVAIASLLLLMYLLPILFPGKIGQEVRGLANKRLKGELNFTKANLSFFKHFPSLTFTVEDFSLKGSAPFAKQNLVSSEEVTCGIRIMPLIFGGEVKIDQIFISKAKIDIRINEKGEANYNVYVSETKKDEKDTSTASLQLDKIVIQDSHLVYDDKSSKILIDAKGFDYAGKGDLHEAIFDLKTKASITSFDLVFEGEEYLKHKKVDAELITRINTNSLEFVFQQNNLILNKLPIDFIGKLNILKSGYDIDLKVKSQNSKLHDFFTALPPQYIKWLEQTEISGQTDFLLVFKGISDKSKNRNPDLTFNMKVRDGFVSYKKANVPASNIYLNFDTKIPALNTDNMYVKVDSLFFNVGKDYFSGIAEVKGLETPDIDAKIKSQLDLGKLHRAIGIQSMSFKGILKSDIRAKGKFDQKARLFPVTKGDLVLQNAAIKTEYYPNPIENINLNAKVLNTTGQYKDLKVAIKPGQFNFEGKPIFIDADLENFDDVAYDIKANGELDLGRIYKVFSREDLDVQGYVKADLSMKGRQSDAVNGNYNRLNSKGTLVLRDIRTKSDYLPLPFVIKEGLFTFNQNDMHFKDFRAVYGQSDFRMNGKMQNVINFIMSDNAVLKGEFTVDSDYINVDEFMTKSVSVDSVSVEASDENLPQQETVGTGVVVIPPNYDFDLKARAKKVNFQGLNIDKLNGGLAMKDGTIKMKDARFEMIGSPFTMNATYAALSTQKAAFDYSIKAEDFDVKKAYNEIKMFREMASAAESAEGIVSLDYKIGGHLDGNMDPIYPSLKGGGVLSVRDVKMKGYKLFNTVGSKTNHDEIKDPKLSKIDIKTTVKNNIMTIERFKFKVSGFRPRIEGQVSLDGKLNLKMRLGLPPFGIIGIPITITGTQDNPKVKVGRETEDLEEKEYDEEITGTGVAVNDDILNSEP</sequence>
<dbReference type="eggNOG" id="COG2982">
    <property type="taxonomic scope" value="Bacteria"/>
</dbReference>
<proteinExistence type="predicted"/>
<reference evidence="4" key="1">
    <citation type="submission" date="2013-09" db="EMBL/GenBank/DDBJ databases">
        <authorList>
            <person name="Zeng Z."/>
            <person name="Chen C."/>
        </authorList>
    </citation>
    <scope>NUCLEOTIDE SEQUENCE [LARGE SCALE GENOMIC DNA]</scope>
    <source>
        <strain evidence="4">DK69</strain>
    </source>
</reference>
<name>V6S3Q6_9FLAO</name>
<dbReference type="Pfam" id="PF05170">
    <property type="entry name" value="AsmA"/>
    <property type="match status" value="1"/>
</dbReference>
<dbReference type="EMBL" id="JRLZ01000015">
    <property type="protein sequence ID" value="KGO95308.1"/>
    <property type="molecule type" value="Genomic_DNA"/>
</dbReference>
<dbReference type="OrthoDB" id="596403at2"/>
<dbReference type="AlphaFoldDB" id="V6S3Q6"/>
<dbReference type="InterPro" id="IPR007844">
    <property type="entry name" value="AsmA"/>
</dbReference>
<evidence type="ECO:0000259" key="2">
    <source>
        <dbReference type="Pfam" id="PF05170"/>
    </source>
</evidence>
<dbReference type="PANTHER" id="PTHR30441">
    <property type="entry name" value="DUF748 DOMAIN-CONTAINING PROTEIN"/>
    <property type="match status" value="1"/>
</dbReference>
<dbReference type="RefSeq" id="WP_023574668.1">
    <property type="nucleotide sequence ID" value="NZ_AVCS01000025.1"/>
</dbReference>
<dbReference type="GO" id="GO:0005886">
    <property type="term" value="C:plasma membrane"/>
    <property type="evidence" value="ECO:0007669"/>
    <property type="project" value="TreeGrafter"/>
</dbReference>
<evidence type="ECO:0000313" key="3">
    <source>
        <dbReference type="EMBL" id="KGO95308.1"/>
    </source>
</evidence>